<dbReference type="PANTHER" id="PTHR43245:SF51">
    <property type="entry name" value="SHORT CHAIN DEHYDROGENASE_REDUCTASE FAMILY 42E, MEMBER 2"/>
    <property type="match status" value="1"/>
</dbReference>
<feature type="domain" description="3-beta hydroxysteroid dehydrogenase/isomerase" evidence="4">
    <location>
        <begin position="45"/>
        <end position="304"/>
    </location>
</feature>
<comment type="caution">
    <text evidence="6">The sequence shown here is derived from an EMBL/GenBank/DDBJ whole genome shotgun (WGS) entry which is preliminary data.</text>
</comment>
<comment type="similarity">
    <text evidence="1">Belongs to the 3-beta-HSD family.</text>
</comment>
<dbReference type="Pfam" id="PF01073">
    <property type="entry name" value="3Beta_HSD"/>
    <property type="match status" value="1"/>
</dbReference>
<feature type="transmembrane region" description="Helical" evidence="3">
    <location>
        <begin position="315"/>
        <end position="336"/>
    </location>
</feature>
<feature type="domain" description="Hemerythrin-like" evidence="5">
    <location>
        <begin position="454"/>
        <end position="576"/>
    </location>
</feature>
<keyword evidence="3" id="KW-0472">Membrane</keyword>
<sequence length="713" mass="80656">MSFSPPSLPLYTTTMRDDNATLTSESDEEKEILDVPQEPHFGACLVIGGCGFLGQHIVKFLLNEPTVTSVAVLSRSPFTNRHGNASYHICDITNSDQVRHVLQQVKPKVIFNTASPHAYIDHEHVLDNFYVNVDGNRNLLDAAAEVGTVKAYVYTSSGPIVASRGGGYDHADETKETLAVSRKGDPYHVAKALGDQMTLEENGKHGFYTATIRPTALYGEGDFQFVVPVIGALEDGQTNIWMGYNDINMDVVYVGHVAKAEVLAARGLLLRHVSSSGPKIDGEAFNITDGEPCVPWTFFRKFWILAGDQTPLSSIWMIPPAIVMGMAYFAEWFVWATTWGKLRPQMLKVERMEFVLLTRTYNISKAQKILGFKVWEDQPHANQEEAIKASIDWFLGPDVHGPAKLPGMSYFPESPFQLISETGAKTKVGFPQTHYCIRNAQIMALSTEIANSQTAHNTIFRALNSIYYQALKIFPGSPEISDFLTYCSIVFEFMHHHNLSEEHHYFPAIQKHTGNSELMQVNLQQHRKIDDAFEPLQKYAELVPRDEYDGHKLRFLIDEFAPIYQEHMKAEIDTILDLHDKIDSVSLRKIDKNMRDKAETYSDIFKAAPLYLGCQDKNFTVDGEKIPFPEVSFLAAYFVDLILSPRHKGAWRFNPSTQYGTPRKPFEAVRPQRKNDSLSAWTSPDKKVWQNQTIFCVIMFVIMLAYWAARLFV</sequence>
<dbReference type="Gene3D" id="3.40.50.720">
    <property type="entry name" value="NAD(P)-binding Rossmann-like Domain"/>
    <property type="match status" value="1"/>
</dbReference>
<evidence type="ECO:0000256" key="2">
    <source>
        <dbReference type="ARBA" id="ARBA00023002"/>
    </source>
</evidence>
<dbReference type="Proteomes" id="UP000462212">
    <property type="component" value="Unassembled WGS sequence"/>
</dbReference>
<evidence type="ECO:0000259" key="4">
    <source>
        <dbReference type="Pfam" id="PF01073"/>
    </source>
</evidence>
<protein>
    <submittedName>
        <fullName evidence="6">Sterol-4-alpha-carboxylate 3-dehydrogenase,decarboxylating</fullName>
    </submittedName>
</protein>
<gene>
    <name evidence="6" type="primary">erg26_0</name>
    <name evidence="6" type="ORF">LSUB1_G006179</name>
</gene>
<dbReference type="InterPro" id="IPR002225">
    <property type="entry name" value="3Beta_OHSteriod_DH/Estase"/>
</dbReference>
<dbReference type="GO" id="GO:0006694">
    <property type="term" value="P:steroid biosynthetic process"/>
    <property type="evidence" value="ECO:0007669"/>
    <property type="project" value="InterPro"/>
</dbReference>
<dbReference type="EMBL" id="QGMJ01000692">
    <property type="protein sequence ID" value="TVY34118.1"/>
    <property type="molecule type" value="Genomic_DNA"/>
</dbReference>
<dbReference type="AlphaFoldDB" id="A0A8H8U885"/>
<dbReference type="GO" id="GO:0016616">
    <property type="term" value="F:oxidoreductase activity, acting on the CH-OH group of donors, NAD or NADP as acceptor"/>
    <property type="evidence" value="ECO:0007669"/>
    <property type="project" value="InterPro"/>
</dbReference>
<proteinExistence type="inferred from homology"/>
<keyword evidence="3" id="KW-0812">Transmembrane</keyword>
<evidence type="ECO:0000256" key="1">
    <source>
        <dbReference type="ARBA" id="ARBA00009219"/>
    </source>
</evidence>
<evidence type="ECO:0000313" key="7">
    <source>
        <dbReference type="Proteomes" id="UP000462212"/>
    </source>
</evidence>
<name>A0A8H8U885_9HELO</name>
<accession>A0A8H8U885</accession>
<evidence type="ECO:0000313" key="6">
    <source>
        <dbReference type="EMBL" id="TVY34118.1"/>
    </source>
</evidence>
<dbReference type="Gene3D" id="1.20.120.520">
    <property type="entry name" value="nmb1532 protein domain like"/>
    <property type="match status" value="1"/>
</dbReference>
<reference evidence="6 7" key="1">
    <citation type="submission" date="2018-05" db="EMBL/GenBank/DDBJ databases">
        <title>Genome sequencing and assembly of the regulated plant pathogen Lachnellula willkommii and related sister species for the development of diagnostic species identification markers.</title>
        <authorList>
            <person name="Giroux E."/>
            <person name="Bilodeau G."/>
        </authorList>
    </citation>
    <scope>NUCLEOTIDE SEQUENCE [LARGE SCALE GENOMIC DNA]</scope>
    <source>
        <strain evidence="6 7">CBS 197.66</strain>
    </source>
</reference>
<dbReference type="InterPro" id="IPR050177">
    <property type="entry name" value="Lipid_A_modif_metabolic_enz"/>
</dbReference>
<dbReference type="CDD" id="cd12108">
    <property type="entry name" value="Hr-like"/>
    <property type="match status" value="1"/>
</dbReference>
<organism evidence="6 7">
    <name type="scientific">Lachnellula subtilissima</name>
    <dbReference type="NCBI Taxonomy" id="602034"/>
    <lineage>
        <taxon>Eukaryota</taxon>
        <taxon>Fungi</taxon>
        <taxon>Dikarya</taxon>
        <taxon>Ascomycota</taxon>
        <taxon>Pezizomycotina</taxon>
        <taxon>Leotiomycetes</taxon>
        <taxon>Helotiales</taxon>
        <taxon>Lachnaceae</taxon>
        <taxon>Lachnellula</taxon>
    </lineage>
</organism>
<evidence type="ECO:0000256" key="3">
    <source>
        <dbReference type="SAM" id="Phobius"/>
    </source>
</evidence>
<keyword evidence="2" id="KW-0560">Oxidoreductase</keyword>
<keyword evidence="7" id="KW-1185">Reference proteome</keyword>
<evidence type="ECO:0000259" key="5">
    <source>
        <dbReference type="Pfam" id="PF01814"/>
    </source>
</evidence>
<dbReference type="SUPFAM" id="SSF51735">
    <property type="entry name" value="NAD(P)-binding Rossmann-fold domains"/>
    <property type="match status" value="1"/>
</dbReference>
<dbReference type="Pfam" id="PF01814">
    <property type="entry name" value="Hemerythrin"/>
    <property type="match status" value="1"/>
</dbReference>
<dbReference type="PANTHER" id="PTHR43245">
    <property type="entry name" value="BIFUNCTIONAL POLYMYXIN RESISTANCE PROTEIN ARNA"/>
    <property type="match status" value="1"/>
</dbReference>
<dbReference type="OrthoDB" id="10058185at2759"/>
<dbReference type="InterPro" id="IPR036291">
    <property type="entry name" value="NAD(P)-bd_dom_sf"/>
</dbReference>
<feature type="transmembrane region" description="Helical" evidence="3">
    <location>
        <begin position="693"/>
        <end position="712"/>
    </location>
</feature>
<keyword evidence="3" id="KW-1133">Transmembrane helix</keyword>
<dbReference type="InterPro" id="IPR012312">
    <property type="entry name" value="Hemerythrin-like"/>
</dbReference>